<dbReference type="RefSeq" id="WP_076447063.1">
    <property type="nucleotide sequence ID" value="NZ_FTOQ01000003.1"/>
</dbReference>
<evidence type="ECO:0000313" key="4">
    <source>
        <dbReference type="EMBL" id="SIS79416.1"/>
    </source>
</evidence>
<dbReference type="Gene3D" id="3.90.79.10">
    <property type="entry name" value="Nucleoside Triphosphate Pyrophosphohydrolase"/>
    <property type="match status" value="1"/>
</dbReference>
<evidence type="ECO:0000259" key="3">
    <source>
        <dbReference type="PROSITE" id="PS51462"/>
    </source>
</evidence>
<evidence type="ECO:0000256" key="2">
    <source>
        <dbReference type="ARBA" id="ARBA00022801"/>
    </source>
</evidence>
<dbReference type="Pfam" id="PF00293">
    <property type="entry name" value="NUDIX"/>
    <property type="match status" value="1"/>
</dbReference>
<dbReference type="InterPro" id="IPR000086">
    <property type="entry name" value="NUDIX_hydrolase_dom"/>
</dbReference>
<proteinExistence type="predicted"/>
<feature type="domain" description="Nudix hydrolase" evidence="3">
    <location>
        <begin position="3"/>
        <end position="152"/>
    </location>
</feature>
<gene>
    <name evidence="4" type="ORF">SAMN05421759_103327</name>
</gene>
<dbReference type="CDD" id="cd04688">
    <property type="entry name" value="NUDIX_Hydrolase"/>
    <property type="match status" value="1"/>
</dbReference>
<dbReference type="PROSITE" id="PS00893">
    <property type="entry name" value="NUDIX_BOX"/>
    <property type="match status" value="1"/>
</dbReference>
<dbReference type="EMBL" id="FTOQ01000003">
    <property type="protein sequence ID" value="SIS79416.1"/>
    <property type="molecule type" value="Genomic_DNA"/>
</dbReference>
<accession>A0A1N7M013</accession>
<keyword evidence="2" id="KW-0378">Hydrolase</keyword>
<comment type="cofactor">
    <cofactor evidence="1">
        <name>Mg(2+)</name>
        <dbReference type="ChEBI" id="CHEBI:18420"/>
    </cofactor>
</comment>
<evidence type="ECO:0000313" key="5">
    <source>
        <dbReference type="Proteomes" id="UP000186684"/>
    </source>
</evidence>
<reference evidence="5" key="1">
    <citation type="submission" date="2017-01" db="EMBL/GenBank/DDBJ databases">
        <authorList>
            <person name="Varghese N."/>
            <person name="Submissions S."/>
        </authorList>
    </citation>
    <scope>NUCLEOTIDE SEQUENCE [LARGE SCALE GENOMIC DNA]</scope>
    <source>
        <strain evidence="5">DSM 29430</strain>
    </source>
</reference>
<dbReference type="PROSITE" id="PS51462">
    <property type="entry name" value="NUDIX"/>
    <property type="match status" value="1"/>
</dbReference>
<protein>
    <submittedName>
        <fullName evidence="4">ADP-ribose pyrophosphatase YjhB, NUDIX family</fullName>
    </submittedName>
</protein>
<dbReference type="InterPro" id="IPR020084">
    <property type="entry name" value="NUDIX_hydrolase_CS"/>
</dbReference>
<dbReference type="Proteomes" id="UP000186684">
    <property type="component" value="Unassembled WGS sequence"/>
</dbReference>
<dbReference type="SUPFAM" id="SSF55811">
    <property type="entry name" value="Nudix"/>
    <property type="match status" value="1"/>
</dbReference>
<dbReference type="AlphaFoldDB" id="A0A1N7M013"/>
<name>A0A1N7M013_9RHOB</name>
<dbReference type="STRING" id="633194.SAMN05421759_103327"/>
<organism evidence="4 5">
    <name type="scientific">Roseivivax lentus</name>
    <dbReference type="NCBI Taxonomy" id="633194"/>
    <lineage>
        <taxon>Bacteria</taxon>
        <taxon>Pseudomonadati</taxon>
        <taxon>Pseudomonadota</taxon>
        <taxon>Alphaproteobacteria</taxon>
        <taxon>Rhodobacterales</taxon>
        <taxon>Roseobacteraceae</taxon>
        <taxon>Roseivivax</taxon>
    </lineage>
</organism>
<dbReference type="InterPro" id="IPR015797">
    <property type="entry name" value="NUDIX_hydrolase-like_dom_sf"/>
</dbReference>
<sequence length="162" mass="17835">MTRWRPSPHIPLKALGLHWREGRLLAPEVPDDSGRVKGVRPLGGSVKFGETAEDALRREFREELGIDVTTVGPPIFIENIYSHEGSLGHEILAIFDVAFPDAAFANTSRISFREESGALCCAEWVALDRLDLPEGPKLYPEGRKAHLLGSRQGPLSAGADRR</sequence>
<keyword evidence="5" id="KW-1185">Reference proteome</keyword>
<dbReference type="GO" id="GO:0016787">
    <property type="term" value="F:hydrolase activity"/>
    <property type="evidence" value="ECO:0007669"/>
    <property type="project" value="UniProtKB-KW"/>
</dbReference>
<dbReference type="OrthoDB" id="7376250at2"/>
<evidence type="ECO:0000256" key="1">
    <source>
        <dbReference type="ARBA" id="ARBA00001946"/>
    </source>
</evidence>